<sequence length="264" mass="27187">MVCTAIASAAFALVTYAWRVIDAGDRAAREAAIDALERRLRESRDKLARLPRLREAARLQPAQPGAAIRPAGGDWRAVADLASRAGVTLRSLAPASAAAASRVRGRVHAARALRVDGQADFSGLYAFLSGLSTLPMLVVPQAVDIQRDKGTLVFGATLDVFDLPPAQAEPAIHAPAQAGGDIADPFGGGGAQSQLDAAVGRLVGVVHDSRRALALFEAASGPRSVVAAPGQMLGADRLVGIDAAGVTLVSRAGTRRVPLSEGGR</sequence>
<name>A0A3D8JS93_9BURK</name>
<proteinExistence type="predicted"/>
<gene>
    <name evidence="2" type="ORF">DWV00_28705</name>
</gene>
<dbReference type="RefSeq" id="WP_115537001.1">
    <property type="nucleotide sequence ID" value="NZ_QRGA01000019.1"/>
</dbReference>
<dbReference type="OrthoDB" id="8999741at2"/>
<feature type="coiled-coil region" evidence="1">
    <location>
        <begin position="26"/>
        <end position="53"/>
    </location>
</feature>
<keyword evidence="1" id="KW-0175">Coiled coil</keyword>
<accession>A0A3D8JS93</accession>
<keyword evidence="3" id="KW-1185">Reference proteome</keyword>
<protein>
    <submittedName>
        <fullName evidence="2">Uncharacterized protein</fullName>
    </submittedName>
</protein>
<organism evidence="2 3">
    <name type="scientific">Trinickia dinghuensis</name>
    <dbReference type="NCBI Taxonomy" id="2291023"/>
    <lineage>
        <taxon>Bacteria</taxon>
        <taxon>Pseudomonadati</taxon>
        <taxon>Pseudomonadota</taxon>
        <taxon>Betaproteobacteria</taxon>
        <taxon>Burkholderiales</taxon>
        <taxon>Burkholderiaceae</taxon>
        <taxon>Trinickia</taxon>
    </lineage>
</organism>
<evidence type="ECO:0000313" key="2">
    <source>
        <dbReference type="EMBL" id="RDU95546.1"/>
    </source>
</evidence>
<comment type="caution">
    <text evidence="2">The sequence shown here is derived from an EMBL/GenBank/DDBJ whole genome shotgun (WGS) entry which is preliminary data.</text>
</comment>
<evidence type="ECO:0000313" key="3">
    <source>
        <dbReference type="Proteomes" id="UP000256838"/>
    </source>
</evidence>
<dbReference type="Proteomes" id="UP000256838">
    <property type="component" value="Unassembled WGS sequence"/>
</dbReference>
<dbReference type="AlphaFoldDB" id="A0A3D8JS93"/>
<evidence type="ECO:0000256" key="1">
    <source>
        <dbReference type="SAM" id="Coils"/>
    </source>
</evidence>
<reference evidence="2 3" key="1">
    <citation type="submission" date="2018-08" db="EMBL/GenBank/DDBJ databases">
        <title>Paraburkholderia sp. DHOM06 isolated from forest soil.</title>
        <authorList>
            <person name="Gao Z.-H."/>
            <person name="Qiu L.-H."/>
        </authorList>
    </citation>
    <scope>NUCLEOTIDE SEQUENCE [LARGE SCALE GENOMIC DNA]</scope>
    <source>
        <strain evidence="2 3">DHOM06</strain>
    </source>
</reference>
<dbReference type="EMBL" id="QRGA01000019">
    <property type="protein sequence ID" value="RDU95546.1"/>
    <property type="molecule type" value="Genomic_DNA"/>
</dbReference>